<keyword evidence="11" id="KW-1185">Reference proteome</keyword>
<keyword evidence="5 6" id="KW-0472">Membrane</keyword>
<dbReference type="PANTHER" id="PTHR33885">
    <property type="entry name" value="PHAGE SHOCK PROTEIN C"/>
    <property type="match status" value="1"/>
</dbReference>
<dbReference type="Pfam" id="PF04024">
    <property type="entry name" value="PspC"/>
    <property type="match status" value="1"/>
</dbReference>
<dbReference type="Pfam" id="PF22744">
    <property type="entry name" value="Toast-rack_PspC-Cterm"/>
    <property type="match status" value="1"/>
</dbReference>
<dbReference type="InterPro" id="IPR007168">
    <property type="entry name" value="Phageshock_PspC_N"/>
</dbReference>
<dbReference type="InterPro" id="IPR054321">
    <property type="entry name" value="PspC-rel_TM"/>
</dbReference>
<keyword evidence="3 6" id="KW-0812">Transmembrane</keyword>
<evidence type="ECO:0000256" key="6">
    <source>
        <dbReference type="SAM" id="Phobius"/>
    </source>
</evidence>
<protein>
    <submittedName>
        <fullName evidence="10">PspC domain-containing protein</fullName>
    </submittedName>
</protein>
<feature type="transmembrane region" description="Helical" evidence="6">
    <location>
        <begin position="333"/>
        <end position="352"/>
    </location>
</feature>
<dbReference type="Proteomes" id="UP001597508">
    <property type="component" value="Unassembled WGS sequence"/>
</dbReference>
<feature type="domain" description="Phage shock protein PspC N-terminal" evidence="7">
    <location>
        <begin position="109"/>
        <end position="165"/>
    </location>
</feature>
<keyword evidence="2" id="KW-1003">Cell membrane</keyword>
<organism evidence="10 11">
    <name type="scientific">Pseudotenacibaculum haliotis</name>
    <dbReference type="NCBI Taxonomy" id="1862138"/>
    <lineage>
        <taxon>Bacteria</taxon>
        <taxon>Pseudomonadati</taxon>
        <taxon>Bacteroidota</taxon>
        <taxon>Flavobacteriia</taxon>
        <taxon>Flavobacteriales</taxon>
        <taxon>Flavobacteriaceae</taxon>
        <taxon>Pseudotenacibaculum</taxon>
    </lineage>
</organism>
<feature type="domain" description="PspC-related transmembrane region" evidence="8">
    <location>
        <begin position="214"/>
        <end position="356"/>
    </location>
</feature>
<evidence type="ECO:0000259" key="7">
    <source>
        <dbReference type="Pfam" id="PF04024"/>
    </source>
</evidence>
<dbReference type="PANTHER" id="PTHR33885:SF3">
    <property type="entry name" value="PHAGE SHOCK PROTEIN C"/>
    <property type="match status" value="1"/>
</dbReference>
<dbReference type="EMBL" id="JBHULH010000001">
    <property type="protein sequence ID" value="MFD2566115.1"/>
    <property type="molecule type" value="Genomic_DNA"/>
</dbReference>
<name>A0ABW5LMY2_9FLAO</name>
<evidence type="ECO:0000256" key="1">
    <source>
        <dbReference type="ARBA" id="ARBA00004162"/>
    </source>
</evidence>
<evidence type="ECO:0000256" key="5">
    <source>
        <dbReference type="ARBA" id="ARBA00023136"/>
    </source>
</evidence>
<feature type="domain" description="PspC-related ToastRack" evidence="9">
    <location>
        <begin position="407"/>
        <end position="536"/>
    </location>
</feature>
<evidence type="ECO:0000256" key="2">
    <source>
        <dbReference type="ARBA" id="ARBA00022475"/>
    </source>
</evidence>
<evidence type="ECO:0000259" key="9">
    <source>
        <dbReference type="Pfam" id="PF22744"/>
    </source>
</evidence>
<reference evidence="11" key="1">
    <citation type="journal article" date="2019" name="Int. J. Syst. Evol. Microbiol.">
        <title>The Global Catalogue of Microorganisms (GCM) 10K type strain sequencing project: providing services to taxonomists for standard genome sequencing and annotation.</title>
        <authorList>
            <consortium name="The Broad Institute Genomics Platform"/>
            <consortium name="The Broad Institute Genome Sequencing Center for Infectious Disease"/>
            <person name="Wu L."/>
            <person name="Ma J."/>
        </authorList>
    </citation>
    <scope>NUCLEOTIDE SEQUENCE [LARGE SCALE GENOMIC DNA]</scope>
    <source>
        <strain evidence="11">KCTC 52127</strain>
    </source>
</reference>
<keyword evidence="4 6" id="KW-1133">Transmembrane helix</keyword>
<evidence type="ECO:0000259" key="8">
    <source>
        <dbReference type="Pfam" id="PF22571"/>
    </source>
</evidence>
<sequence>MNKTININLGGYFFHIDENAYQKLKRYLDAIAKSLSDDPQGKNEIISDIETRISELLSEKITDARQVVNEQDISDIIKIMGEPEDYAGSEEGYTDSSYKYTKRQSSNSKKLFRDGDDKFLGGVAAGIAHYFDVDVIWIRLAFIILLFSGFSVLLYIILWILLPEAKTTAEKLQMEGEPVNIDNIEKKIREELGTMTEKIKDGANEVTKKVNEGVKKNGNKAKTGFQDFLDTLGKIIMAFFNVIGKFIGVIIIIVSASVLISFVLAIFSIGSFEVLGFGDEFLDVPPFMHDSILPHWLLAICSLVLVGFPFLILFVLGLRILSSNVRKFSKTTSLTLLGIWIVALLMVIFTGIEFGTSQAYNGNKIDTKDLYLENTDTLKLKMVNNDDLYYQSRLRRSTRRIEVYQGDKKRTYSNYVKVDVEKSNTDQISVKVRKVSEGRNRNVAKKNAEELEYKYDLDGNTLSLDAYFLSNSRYKFKDEVIYVTVYIPENSTVYFDETMQSFLHGIYDVDNMYDSEMIEHYFLMTEEGLDCSDCEEEIEEEPETENEN</sequence>
<comment type="subcellular location">
    <subcellularLocation>
        <location evidence="1">Cell membrane</location>
        <topology evidence="1">Single-pass membrane protein</topology>
    </subcellularLocation>
</comment>
<gene>
    <name evidence="10" type="ORF">ACFSRZ_01950</name>
</gene>
<evidence type="ECO:0000313" key="11">
    <source>
        <dbReference type="Proteomes" id="UP001597508"/>
    </source>
</evidence>
<evidence type="ECO:0000256" key="4">
    <source>
        <dbReference type="ARBA" id="ARBA00022989"/>
    </source>
</evidence>
<evidence type="ECO:0000256" key="3">
    <source>
        <dbReference type="ARBA" id="ARBA00022692"/>
    </source>
</evidence>
<dbReference type="RefSeq" id="WP_379664836.1">
    <property type="nucleotide sequence ID" value="NZ_JBHULH010000001.1"/>
</dbReference>
<feature type="transmembrane region" description="Helical" evidence="6">
    <location>
        <begin position="246"/>
        <end position="272"/>
    </location>
</feature>
<accession>A0ABW5LMY2</accession>
<dbReference type="InterPro" id="IPR052027">
    <property type="entry name" value="PspC"/>
</dbReference>
<dbReference type="Pfam" id="PF22571">
    <property type="entry name" value="LiaI-LiaF-TM_PspC"/>
    <property type="match status" value="1"/>
</dbReference>
<feature type="transmembrane region" description="Helical" evidence="6">
    <location>
        <begin position="136"/>
        <end position="162"/>
    </location>
</feature>
<dbReference type="InterPro" id="IPR054319">
    <property type="entry name" value="PspC-rel_ToastRack"/>
</dbReference>
<comment type="caution">
    <text evidence="10">The sequence shown here is derived from an EMBL/GenBank/DDBJ whole genome shotgun (WGS) entry which is preliminary data.</text>
</comment>
<feature type="transmembrane region" description="Helical" evidence="6">
    <location>
        <begin position="292"/>
        <end position="321"/>
    </location>
</feature>
<evidence type="ECO:0000313" key="10">
    <source>
        <dbReference type="EMBL" id="MFD2566115.1"/>
    </source>
</evidence>
<proteinExistence type="predicted"/>